<keyword evidence="2" id="KW-0378">Hydrolase</keyword>
<dbReference type="GO" id="GO:0046464">
    <property type="term" value="P:acylglycerol catabolic process"/>
    <property type="evidence" value="ECO:0007669"/>
    <property type="project" value="TreeGrafter"/>
</dbReference>
<protein>
    <submittedName>
        <fullName evidence="2">Alpha/beta-hydrolase</fullName>
    </submittedName>
</protein>
<dbReference type="GO" id="GO:0047372">
    <property type="term" value="F:monoacylglycerol lipase activity"/>
    <property type="evidence" value="ECO:0007669"/>
    <property type="project" value="TreeGrafter"/>
</dbReference>
<dbReference type="InterPro" id="IPR000073">
    <property type="entry name" value="AB_hydrolase_1"/>
</dbReference>
<feature type="domain" description="AB hydrolase-1" evidence="1">
    <location>
        <begin position="35"/>
        <end position="171"/>
    </location>
</feature>
<dbReference type="EMBL" id="KN881914">
    <property type="protein sequence ID" value="KIY47876.1"/>
    <property type="molecule type" value="Genomic_DNA"/>
</dbReference>
<dbReference type="Pfam" id="PF00561">
    <property type="entry name" value="Abhydrolase_1"/>
    <property type="match status" value="1"/>
</dbReference>
<dbReference type="Proteomes" id="UP000054144">
    <property type="component" value="Unassembled WGS sequence"/>
</dbReference>
<dbReference type="InterPro" id="IPR029058">
    <property type="entry name" value="AB_hydrolase_fold"/>
</dbReference>
<dbReference type="AlphaFoldDB" id="A0A0D7ADB9"/>
<evidence type="ECO:0000313" key="3">
    <source>
        <dbReference type="Proteomes" id="UP000054144"/>
    </source>
</evidence>
<gene>
    <name evidence="2" type="ORF">FISHEDRAFT_44447</name>
</gene>
<dbReference type="Gene3D" id="3.40.50.1820">
    <property type="entry name" value="alpha/beta hydrolase"/>
    <property type="match status" value="1"/>
</dbReference>
<dbReference type="SUPFAM" id="SSF53474">
    <property type="entry name" value="alpha/beta-Hydrolases"/>
    <property type="match status" value="1"/>
</dbReference>
<keyword evidence="3" id="KW-1185">Reference proteome</keyword>
<dbReference type="OrthoDB" id="19657at2759"/>
<dbReference type="PANTHER" id="PTHR43798">
    <property type="entry name" value="MONOACYLGLYCEROL LIPASE"/>
    <property type="match status" value="1"/>
</dbReference>
<dbReference type="PRINTS" id="PR00111">
    <property type="entry name" value="ABHYDROLASE"/>
</dbReference>
<name>A0A0D7ADB9_9AGAR</name>
<proteinExistence type="predicted"/>
<organism evidence="2 3">
    <name type="scientific">Fistulina hepatica ATCC 64428</name>
    <dbReference type="NCBI Taxonomy" id="1128425"/>
    <lineage>
        <taxon>Eukaryota</taxon>
        <taxon>Fungi</taxon>
        <taxon>Dikarya</taxon>
        <taxon>Basidiomycota</taxon>
        <taxon>Agaricomycotina</taxon>
        <taxon>Agaricomycetes</taxon>
        <taxon>Agaricomycetidae</taxon>
        <taxon>Agaricales</taxon>
        <taxon>Fistulinaceae</taxon>
        <taxon>Fistulina</taxon>
    </lineage>
</organism>
<evidence type="ECO:0000313" key="2">
    <source>
        <dbReference type="EMBL" id="KIY47876.1"/>
    </source>
</evidence>
<accession>A0A0D7ADB9</accession>
<evidence type="ECO:0000259" key="1">
    <source>
        <dbReference type="Pfam" id="PF00561"/>
    </source>
</evidence>
<reference evidence="2 3" key="1">
    <citation type="journal article" date="2015" name="Fungal Genet. Biol.">
        <title>Evolution of novel wood decay mechanisms in Agaricales revealed by the genome sequences of Fistulina hepatica and Cylindrobasidium torrendii.</title>
        <authorList>
            <person name="Floudas D."/>
            <person name="Held B.W."/>
            <person name="Riley R."/>
            <person name="Nagy L.G."/>
            <person name="Koehler G."/>
            <person name="Ransdell A.S."/>
            <person name="Younus H."/>
            <person name="Chow J."/>
            <person name="Chiniquy J."/>
            <person name="Lipzen A."/>
            <person name="Tritt A."/>
            <person name="Sun H."/>
            <person name="Haridas S."/>
            <person name="LaButti K."/>
            <person name="Ohm R.A."/>
            <person name="Kues U."/>
            <person name="Blanchette R.A."/>
            <person name="Grigoriev I.V."/>
            <person name="Minto R.E."/>
            <person name="Hibbett D.S."/>
        </authorList>
    </citation>
    <scope>NUCLEOTIDE SEQUENCE [LARGE SCALE GENOMIC DNA]</scope>
    <source>
        <strain evidence="2 3">ATCC 64428</strain>
    </source>
</reference>
<dbReference type="PANTHER" id="PTHR43798:SF5">
    <property type="entry name" value="MONOACYLGLYCEROL LIPASE ABHD6"/>
    <property type="match status" value="1"/>
</dbReference>
<dbReference type="InterPro" id="IPR050266">
    <property type="entry name" value="AB_hydrolase_sf"/>
</dbReference>
<dbReference type="GO" id="GO:0016020">
    <property type="term" value="C:membrane"/>
    <property type="evidence" value="ECO:0007669"/>
    <property type="project" value="TreeGrafter"/>
</dbReference>
<sequence length="336" mass="37228">MPSVKIKSAGGSLHINYTVSTPTETSAKAIAKDLPVVIFLHPVYIGQDFFHPQFADPQLRRFNLIALDQRGHGETTGKMVDKHTSVEAADDLAKFMEVLKLPPCHLVGLSMGACVALSTAIQHPQKVLSVTMISPLPLEEPADVIQGRQEIYDCWAEGFRDLGELDHEAMKDAIYGSCQLGFNSTDSSLINALVNCTYPQALRNWNPEMFPQLHAVTVGFFAERRAHSRSTLEKIQCPMTIIYCGGDIAYPLEQAEELQMHLREAGVDVVLKVVKDAVHFGSVTHPKEINKICHDFILSLAAPLQPAVPDQVTSPFLENLVRYGLTEEESDEEYFV</sequence>